<accession>A0ACB8CDJ4</accession>
<comment type="caution">
    <text evidence="1">The sequence shown here is derived from an EMBL/GenBank/DDBJ whole genome shotgun (WGS) entry which is preliminary data.</text>
</comment>
<protein>
    <submittedName>
        <fullName evidence="1">Uncharacterized protein</fullName>
    </submittedName>
</protein>
<name>A0ACB8CDJ4_DERSI</name>
<evidence type="ECO:0000313" key="1">
    <source>
        <dbReference type="EMBL" id="KAH7940809.1"/>
    </source>
</evidence>
<reference evidence="1" key="1">
    <citation type="submission" date="2020-05" db="EMBL/GenBank/DDBJ databases">
        <title>Large-scale comparative analyses of tick genomes elucidate their genetic diversity and vector capacities.</title>
        <authorList>
            <person name="Jia N."/>
            <person name="Wang J."/>
            <person name="Shi W."/>
            <person name="Du L."/>
            <person name="Sun Y."/>
            <person name="Zhan W."/>
            <person name="Jiang J."/>
            <person name="Wang Q."/>
            <person name="Zhang B."/>
            <person name="Ji P."/>
            <person name="Sakyi L.B."/>
            <person name="Cui X."/>
            <person name="Yuan T."/>
            <person name="Jiang B."/>
            <person name="Yang W."/>
            <person name="Lam T.T.-Y."/>
            <person name="Chang Q."/>
            <person name="Ding S."/>
            <person name="Wang X."/>
            <person name="Zhu J."/>
            <person name="Ruan X."/>
            <person name="Zhao L."/>
            <person name="Wei J."/>
            <person name="Que T."/>
            <person name="Du C."/>
            <person name="Cheng J."/>
            <person name="Dai P."/>
            <person name="Han X."/>
            <person name="Huang E."/>
            <person name="Gao Y."/>
            <person name="Liu J."/>
            <person name="Shao H."/>
            <person name="Ye R."/>
            <person name="Li L."/>
            <person name="Wei W."/>
            <person name="Wang X."/>
            <person name="Wang C."/>
            <person name="Yang T."/>
            <person name="Huo Q."/>
            <person name="Li W."/>
            <person name="Guo W."/>
            <person name="Chen H."/>
            <person name="Zhou L."/>
            <person name="Ni X."/>
            <person name="Tian J."/>
            <person name="Zhou Y."/>
            <person name="Sheng Y."/>
            <person name="Liu T."/>
            <person name="Pan Y."/>
            <person name="Xia L."/>
            <person name="Li J."/>
            <person name="Zhao F."/>
            <person name="Cao W."/>
        </authorList>
    </citation>
    <scope>NUCLEOTIDE SEQUENCE</scope>
    <source>
        <strain evidence="1">Dsil-2018</strain>
    </source>
</reference>
<evidence type="ECO:0000313" key="2">
    <source>
        <dbReference type="Proteomes" id="UP000821865"/>
    </source>
</evidence>
<dbReference type="EMBL" id="CM023476">
    <property type="protein sequence ID" value="KAH7940809.1"/>
    <property type="molecule type" value="Genomic_DNA"/>
</dbReference>
<keyword evidence="2" id="KW-1185">Reference proteome</keyword>
<gene>
    <name evidence="1" type="ORF">HPB49_006126</name>
</gene>
<proteinExistence type="predicted"/>
<organism evidence="1 2">
    <name type="scientific">Dermacentor silvarum</name>
    <name type="common">Tick</name>
    <dbReference type="NCBI Taxonomy" id="543639"/>
    <lineage>
        <taxon>Eukaryota</taxon>
        <taxon>Metazoa</taxon>
        <taxon>Ecdysozoa</taxon>
        <taxon>Arthropoda</taxon>
        <taxon>Chelicerata</taxon>
        <taxon>Arachnida</taxon>
        <taxon>Acari</taxon>
        <taxon>Parasitiformes</taxon>
        <taxon>Ixodida</taxon>
        <taxon>Ixodoidea</taxon>
        <taxon>Ixodidae</taxon>
        <taxon>Rhipicephalinae</taxon>
        <taxon>Dermacentor</taxon>
    </lineage>
</organism>
<sequence length="329" mass="38042">MPASRQYSDTMEMKPNDLCPTQIIDGERYSILRDPEIIWDILRFQPGKDDVVLMTYPTSGTHWMQQIMQLIVYRGHSATTHNEFCKRSPFLEDYGKRISEVTTHSRPRILTTHFQPGKLTINQSSKYVYVARNPWDLCASLYDQSRQTPLCPLQATFGEFLPAFLRGYMPYGSYFQHVNAGYALRNQKNVFFVTYEEIAADTMGVVVRLAEFLGASHGRAVQEDAQLLSEIVRKCRPNFMRDLMTVPMEEMANLIVKNKQILPLGNEEASSGDTRVVRFVRSATVGRWREVFSKEQLRQVLVHIDETRDGAFVKQLWRNIWQQVTEASQ</sequence>
<dbReference type="Proteomes" id="UP000821865">
    <property type="component" value="Chromosome 7"/>
</dbReference>